<protein>
    <recommendedName>
        <fullName evidence="3">Adhesin domain-containing protein</fullName>
    </recommendedName>
</protein>
<evidence type="ECO:0008006" key="3">
    <source>
        <dbReference type="Google" id="ProtNLM"/>
    </source>
</evidence>
<organism evidence="1 2">
    <name type="scientific">Geranomyces variabilis</name>
    <dbReference type="NCBI Taxonomy" id="109894"/>
    <lineage>
        <taxon>Eukaryota</taxon>
        <taxon>Fungi</taxon>
        <taxon>Fungi incertae sedis</taxon>
        <taxon>Chytridiomycota</taxon>
        <taxon>Chytridiomycota incertae sedis</taxon>
        <taxon>Chytridiomycetes</taxon>
        <taxon>Spizellomycetales</taxon>
        <taxon>Powellomycetaceae</taxon>
        <taxon>Geranomyces</taxon>
    </lineage>
</organism>
<accession>A0AAD5TIQ5</accession>
<comment type="caution">
    <text evidence="1">The sequence shown here is derived from an EMBL/GenBank/DDBJ whole genome shotgun (WGS) entry which is preliminary data.</text>
</comment>
<sequence>MLDLFQSVRLIVLSENADIVITEMSNWIGILDAVTIETTNGAIRSAGFNINGAASFTTRTGEIVASGLSVSSLSLRSTNGRITATDISTSASVNAGLVIETENGAASLARVRTTALHVNTAAARASIFLDDVNVSHDTRIHSGGSIHGQIAVERSAALSLNAEQAVLLEIDGAPRTVSASTIVGPLRIAVSDPAFSGSFVARSEVRRVHIIGGDLHFAQNNGETDNVWRGWRKNKNGAQRVSAYAQDGTVDLEFAF</sequence>
<gene>
    <name evidence="1" type="ORF">HDU87_004354</name>
</gene>
<proteinExistence type="predicted"/>
<name>A0AAD5TIQ5_9FUNG</name>
<dbReference type="AlphaFoldDB" id="A0AAD5TIQ5"/>
<dbReference type="Proteomes" id="UP001212152">
    <property type="component" value="Unassembled WGS sequence"/>
</dbReference>
<evidence type="ECO:0000313" key="2">
    <source>
        <dbReference type="Proteomes" id="UP001212152"/>
    </source>
</evidence>
<reference evidence="1" key="1">
    <citation type="submission" date="2020-05" db="EMBL/GenBank/DDBJ databases">
        <title>Phylogenomic resolution of chytrid fungi.</title>
        <authorList>
            <person name="Stajich J.E."/>
            <person name="Amses K."/>
            <person name="Simmons R."/>
            <person name="Seto K."/>
            <person name="Myers J."/>
            <person name="Bonds A."/>
            <person name="Quandt C.A."/>
            <person name="Barry K."/>
            <person name="Liu P."/>
            <person name="Grigoriev I."/>
            <person name="Longcore J.E."/>
            <person name="James T.Y."/>
        </authorList>
    </citation>
    <scope>NUCLEOTIDE SEQUENCE</scope>
    <source>
        <strain evidence="1">JEL0379</strain>
    </source>
</reference>
<evidence type="ECO:0000313" key="1">
    <source>
        <dbReference type="EMBL" id="KAJ3177601.1"/>
    </source>
</evidence>
<dbReference type="EMBL" id="JADGJQ010000032">
    <property type="protein sequence ID" value="KAJ3177601.1"/>
    <property type="molecule type" value="Genomic_DNA"/>
</dbReference>
<keyword evidence="2" id="KW-1185">Reference proteome</keyword>